<dbReference type="Pfam" id="PF00581">
    <property type="entry name" value="Rhodanese"/>
    <property type="match status" value="1"/>
</dbReference>
<dbReference type="PROSITE" id="PS50206">
    <property type="entry name" value="RHODANESE_3"/>
    <property type="match status" value="1"/>
</dbReference>
<keyword evidence="3" id="KW-1185">Reference proteome</keyword>
<proteinExistence type="predicted"/>
<accession>A0AAW9QBS0</accession>
<feature type="domain" description="Rhodanese" evidence="1">
    <location>
        <begin position="134"/>
        <end position="229"/>
    </location>
</feature>
<comment type="caution">
    <text evidence="2">The sequence shown here is derived from an EMBL/GenBank/DDBJ whole genome shotgun (WGS) entry which is preliminary data.</text>
</comment>
<organism evidence="2 3">
    <name type="scientific">Aquincola agrisoli</name>
    <dbReference type="NCBI Taxonomy" id="3119538"/>
    <lineage>
        <taxon>Bacteria</taxon>
        <taxon>Pseudomonadati</taxon>
        <taxon>Pseudomonadota</taxon>
        <taxon>Betaproteobacteria</taxon>
        <taxon>Burkholderiales</taxon>
        <taxon>Sphaerotilaceae</taxon>
        <taxon>Aquincola</taxon>
    </lineage>
</organism>
<gene>
    <name evidence="2" type="ORF">V4F39_01775</name>
</gene>
<dbReference type="InterPro" id="IPR001763">
    <property type="entry name" value="Rhodanese-like_dom"/>
</dbReference>
<dbReference type="InterPro" id="IPR036873">
    <property type="entry name" value="Rhodanese-like_dom_sf"/>
</dbReference>
<sequence>MPDTAPAALLHSAFYRFTPLADPAAAAAAVRRLAAGLQGSITLAAEGLSGAVSGTAAAVHAFEAALQQPGTLGGVLRGMAFKHSACTTAPFGRLKVVVKPEIVALGLPGGDALPPPDERDASHLPPAAWRALLARDDVVLLDNRNHFEFRLGHFRGAADPQVRNFRDFVAYVQAHAPAWRAAGTPVAMYCTGGVRCDKTAPWLRSLGLDVFQLEGGILNYFQQLPDADRDWQGECFVFDNRLALDSRLRETATTADQVFDATDAGEAWRLARARRLDAS</sequence>
<dbReference type="Gene3D" id="3.30.70.100">
    <property type="match status" value="1"/>
</dbReference>
<dbReference type="PANTHER" id="PTHR43268:SF3">
    <property type="entry name" value="RHODANESE-LIKE DOMAIN-CONTAINING PROTEIN 7-RELATED"/>
    <property type="match status" value="1"/>
</dbReference>
<protein>
    <submittedName>
        <fullName evidence="2">Rhodanese-like domain-containing protein</fullName>
    </submittedName>
</protein>
<dbReference type="PANTHER" id="PTHR43268">
    <property type="entry name" value="THIOSULFATE SULFURTRANSFERASE/RHODANESE-LIKE DOMAIN-CONTAINING PROTEIN 2"/>
    <property type="match status" value="1"/>
</dbReference>
<dbReference type="Gene3D" id="3.40.250.10">
    <property type="entry name" value="Rhodanese-like domain"/>
    <property type="match status" value="1"/>
</dbReference>
<dbReference type="Pfam" id="PF17773">
    <property type="entry name" value="UPF0176_N"/>
    <property type="match status" value="1"/>
</dbReference>
<dbReference type="InterPro" id="IPR040503">
    <property type="entry name" value="TRHO_N"/>
</dbReference>
<evidence type="ECO:0000313" key="3">
    <source>
        <dbReference type="Proteomes" id="UP001336250"/>
    </source>
</evidence>
<dbReference type="InterPro" id="IPR020936">
    <property type="entry name" value="TrhO"/>
</dbReference>
<dbReference type="SUPFAM" id="SSF52821">
    <property type="entry name" value="Rhodanese/Cell cycle control phosphatase"/>
    <property type="match status" value="1"/>
</dbReference>
<name>A0AAW9QBS0_9BURK</name>
<reference evidence="2 3" key="1">
    <citation type="submission" date="2024-02" db="EMBL/GenBank/DDBJ databases">
        <title>Genome sequence of Aquincola sp. MAHUQ-54.</title>
        <authorList>
            <person name="Huq M.A."/>
        </authorList>
    </citation>
    <scope>NUCLEOTIDE SEQUENCE [LARGE SCALE GENOMIC DNA]</scope>
    <source>
        <strain evidence="2 3">MAHUQ-54</strain>
    </source>
</reference>
<evidence type="ECO:0000259" key="1">
    <source>
        <dbReference type="PROSITE" id="PS50206"/>
    </source>
</evidence>
<evidence type="ECO:0000313" key="2">
    <source>
        <dbReference type="EMBL" id="MEF7612620.1"/>
    </source>
</evidence>
<dbReference type="EMBL" id="JAZIBG010000008">
    <property type="protein sequence ID" value="MEF7612620.1"/>
    <property type="molecule type" value="Genomic_DNA"/>
</dbReference>
<dbReference type="SMART" id="SM00450">
    <property type="entry name" value="RHOD"/>
    <property type="match status" value="1"/>
</dbReference>
<dbReference type="RefSeq" id="WP_332287515.1">
    <property type="nucleotide sequence ID" value="NZ_JAZIBG010000008.1"/>
</dbReference>
<dbReference type="Proteomes" id="UP001336250">
    <property type="component" value="Unassembled WGS sequence"/>
</dbReference>
<dbReference type="AlphaFoldDB" id="A0AAW9QBS0"/>